<evidence type="ECO:0000313" key="19">
    <source>
        <dbReference type="EMBL" id="KAK3054697.1"/>
    </source>
</evidence>
<dbReference type="SUPFAM" id="SSF51445">
    <property type="entry name" value="(Trans)glycosidases"/>
    <property type="match status" value="1"/>
</dbReference>
<dbReference type="PANTHER" id="PTHR10357:SF215">
    <property type="entry name" value="ALPHA-AMYLASE 1"/>
    <property type="match status" value="1"/>
</dbReference>
<keyword evidence="7" id="KW-0378">Hydrolase</keyword>
<sequence>MFLSLALLTTSALAASSEDWKSRSIYQIMTDRFAVDDGSTTEPCDAGLGTYCGGTFNGIRKRLDYIQGMGFDAIWISPVTKQIDGDEPGRAGYHGYWQQDLYAVEPHFGTADDLKALSQELHDRDMYLMVDVVVNHNGWLGSSDSIDYSVFKPFNDESFYHPYCEINFDDFSNTTNIEECWLPSAQVPLPDLRTEDDAVAKGYQTWISELVSNYSIDGLRLDTVMEVEKDFWPDFVAAAGGIYMVGEVAFGDPGTVCSYQDYLPGLLDYGSFFKLTDAFQSTSGNMSDLATSVASVQSECNDPSLLGSFSENHDQPRFAYLNPDIVAAENLIAYTMLTDGIPIIYEGQEQHYAAEGSSNGNDPYNREAVWLSGYNTDASLYKLVTKLNQVRTNAIKDHTNKDYLEYQSEVVHVDDSTIATRKGKIVAVLSNLGSEGDSYTLDVAAKYRPNRKLTEVLSCETLTADGEGHVAVPMEGGKPKVYYPTALLKGSGLCGH</sequence>
<evidence type="ECO:0000256" key="4">
    <source>
        <dbReference type="ARBA" id="ARBA00012595"/>
    </source>
</evidence>
<keyword evidence="9 15" id="KW-1015">Disulfide bond</keyword>
<feature type="disulfide bond" evidence="15">
    <location>
        <begin position="44"/>
        <end position="52"/>
    </location>
</feature>
<feature type="disulfide bond" evidence="15">
    <location>
        <begin position="164"/>
        <end position="180"/>
    </location>
</feature>
<dbReference type="InterPro" id="IPR006047">
    <property type="entry name" value="GH13_cat_dom"/>
</dbReference>
<evidence type="ECO:0000259" key="18">
    <source>
        <dbReference type="SMART" id="SM00642"/>
    </source>
</evidence>
<dbReference type="InterPro" id="IPR015340">
    <property type="entry name" value="A_amylase_C_dom"/>
</dbReference>
<keyword evidence="12" id="KW-0326">Glycosidase</keyword>
<evidence type="ECO:0000256" key="13">
    <source>
        <dbReference type="PIRSR" id="PIRSR001024-1"/>
    </source>
</evidence>
<evidence type="ECO:0000256" key="12">
    <source>
        <dbReference type="ARBA" id="ARBA00023295"/>
    </source>
</evidence>
<organism evidence="19 20">
    <name type="scientific">Extremus antarcticus</name>
    <dbReference type="NCBI Taxonomy" id="702011"/>
    <lineage>
        <taxon>Eukaryota</taxon>
        <taxon>Fungi</taxon>
        <taxon>Dikarya</taxon>
        <taxon>Ascomycota</taxon>
        <taxon>Pezizomycotina</taxon>
        <taxon>Dothideomycetes</taxon>
        <taxon>Dothideomycetidae</taxon>
        <taxon>Mycosphaerellales</taxon>
        <taxon>Extremaceae</taxon>
        <taxon>Extremus</taxon>
    </lineage>
</organism>
<feature type="active site" description="Nucleophile" evidence="13">
    <location>
        <position position="222"/>
    </location>
</feature>
<keyword evidence="20" id="KW-1185">Reference proteome</keyword>
<keyword evidence="5" id="KW-0479">Metal-binding</keyword>
<comment type="caution">
    <text evidence="19">The sequence shown here is derived from an EMBL/GenBank/DDBJ whole genome shotgun (WGS) entry which is preliminary data.</text>
</comment>
<evidence type="ECO:0000256" key="17">
    <source>
        <dbReference type="SAM" id="SignalP"/>
    </source>
</evidence>
<dbReference type="Gene3D" id="3.20.20.80">
    <property type="entry name" value="Glycosidases"/>
    <property type="match status" value="1"/>
</dbReference>
<protein>
    <recommendedName>
        <fullName evidence="4">alpha-amylase</fullName>
        <ecNumber evidence="4">3.2.1.1</ecNumber>
    </recommendedName>
</protein>
<dbReference type="Pfam" id="PF00128">
    <property type="entry name" value="Alpha-amylase"/>
    <property type="match status" value="1"/>
</dbReference>
<dbReference type="InterPro" id="IPR017853">
    <property type="entry name" value="GH"/>
</dbReference>
<keyword evidence="10" id="KW-0325">Glycoprotein</keyword>
<feature type="domain" description="Glycosyl hydrolase family 13 catalytic" evidence="18">
    <location>
        <begin position="27"/>
        <end position="391"/>
    </location>
</feature>
<keyword evidence="11" id="KW-0119">Carbohydrate metabolism</keyword>
<dbReference type="FunFam" id="3.20.20.80:FF:000120">
    <property type="entry name" value="Alpha-amylase A"/>
    <property type="match status" value="1"/>
</dbReference>
<gene>
    <name evidence="19" type="ORF">LTR09_004426</name>
</gene>
<feature type="binding site" evidence="16">
    <location>
        <position position="251"/>
    </location>
    <ligand>
        <name>substrate</name>
    </ligand>
</feature>
<dbReference type="CDD" id="cd11319">
    <property type="entry name" value="AmyAc_euk_AmyA"/>
    <property type="match status" value="1"/>
</dbReference>
<dbReference type="InterPro" id="IPR013780">
    <property type="entry name" value="Glyco_hydro_b"/>
</dbReference>
<feature type="active site" description="Proton donor" evidence="13">
    <location>
        <position position="247"/>
    </location>
</feature>
<proteinExistence type="inferred from homology"/>
<feature type="binding site" evidence="16">
    <location>
        <position position="97"/>
    </location>
    <ligand>
        <name>substrate</name>
    </ligand>
</feature>
<dbReference type="EC" id="3.2.1.1" evidence="4"/>
<evidence type="ECO:0000256" key="9">
    <source>
        <dbReference type="ARBA" id="ARBA00023157"/>
    </source>
</evidence>
<reference evidence="19" key="1">
    <citation type="submission" date="2023-04" db="EMBL/GenBank/DDBJ databases">
        <title>Black Yeasts Isolated from many extreme environments.</title>
        <authorList>
            <person name="Coleine C."/>
            <person name="Stajich J.E."/>
            <person name="Selbmann L."/>
        </authorList>
    </citation>
    <scope>NUCLEOTIDE SEQUENCE</scope>
    <source>
        <strain evidence="19">CCFEE 5312</strain>
    </source>
</reference>
<dbReference type="GO" id="GO:0004556">
    <property type="term" value="F:alpha-amylase activity"/>
    <property type="evidence" value="ECO:0007669"/>
    <property type="project" value="UniProtKB-EC"/>
</dbReference>
<evidence type="ECO:0000256" key="14">
    <source>
        <dbReference type="PIRSR" id="PIRSR001024-2"/>
    </source>
</evidence>
<dbReference type="Pfam" id="PF09260">
    <property type="entry name" value="A_amylase_dom_C"/>
    <property type="match status" value="1"/>
</dbReference>
<evidence type="ECO:0000256" key="3">
    <source>
        <dbReference type="ARBA" id="ARBA00008061"/>
    </source>
</evidence>
<evidence type="ECO:0000256" key="8">
    <source>
        <dbReference type="ARBA" id="ARBA00022837"/>
    </source>
</evidence>
<dbReference type="PANTHER" id="PTHR10357">
    <property type="entry name" value="ALPHA-AMYLASE FAMILY MEMBER"/>
    <property type="match status" value="1"/>
</dbReference>
<dbReference type="InterPro" id="IPR013777">
    <property type="entry name" value="A-amylase-like"/>
</dbReference>
<feature type="binding site" evidence="16">
    <location>
        <position position="366"/>
    </location>
    <ligand>
        <name>substrate</name>
    </ligand>
</feature>
<feature type="site" description="Transition state stabilizer" evidence="14">
    <location>
        <position position="314"/>
    </location>
</feature>
<dbReference type="FunFam" id="2.60.40.1180:FF:000037">
    <property type="entry name" value="Alpha-amylase A"/>
    <property type="match status" value="1"/>
</dbReference>
<dbReference type="Proteomes" id="UP001271007">
    <property type="component" value="Unassembled WGS sequence"/>
</dbReference>
<dbReference type="PIRSF" id="PIRSF001024">
    <property type="entry name" value="Alph-amyl_fung"/>
    <property type="match status" value="1"/>
</dbReference>
<evidence type="ECO:0000256" key="5">
    <source>
        <dbReference type="ARBA" id="ARBA00022723"/>
    </source>
</evidence>
<feature type="signal peptide" evidence="17">
    <location>
        <begin position="1"/>
        <end position="16"/>
    </location>
</feature>
<evidence type="ECO:0000256" key="1">
    <source>
        <dbReference type="ARBA" id="ARBA00000548"/>
    </source>
</evidence>
<feature type="binding site" evidence="16">
    <location>
        <position position="314"/>
    </location>
    <ligand>
        <name>substrate</name>
    </ligand>
</feature>
<comment type="catalytic activity">
    <reaction evidence="1">
        <text>Endohydrolysis of (1-&gt;4)-alpha-D-glucosidic linkages in polysaccharides containing three or more (1-&gt;4)-alpha-linked D-glucose units.</text>
        <dbReference type="EC" id="3.2.1.1"/>
    </reaction>
</comment>
<evidence type="ECO:0000256" key="7">
    <source>
        <dbReference type="ARBA" id="ARBA00022801"/>
    </source>
</evidence>
<dbReference type="EMBL" id="JAWDJX010000011">
    <property type="protein sequence ID" value="KAK3054697.1"/>
    <property type="molecule type" value="Genomic_DNA"/>
</dbReference>
<dbReference type="AlphaFoldDB" id="A0AAJ0DQ36"/>
<evidence type="ECO:0000256" key="11">
    <source>
        <dbReference type="ARBA" id="ARBA00023277"/>
    </source>
</evidence>
<dbReference type="GO" id="GO:0016052">
    <property type="term" value="P:carbohydrate catabolic process"/>
    <property type="evidence" value="ECO:0007669"/>
    <property type="project" value="InterPro"/>
</dbReference>
<name>A0AAJ0DQ36_9PEZI</name>
<comment type="similarity">
    <text evidence="3">Belongs to the glycosyl hydrolase 13 family.</text>
</comment>
<dbReference type="SUPFAM" id="SSF51011">
    <property type="entry name" value="Glycosyl hydrolase domain"/>
    <property type="match status" value="1"/>
</dbReference>
<evidence type="ECO:0000256" key="6">
    <source>
        <dbReference type="ARBA" id="ARBA00022729"/>
    </source>
</evidence>
<feature type="chain" id="PRO_5042604821" description="alpha-amylase" evidence="17">
    <location>
        <begin position="17"/>
        <end position="496"/>
    </location>
</feature>
<keyword evidence="6 17" id="KW-0732">Signal</keyword>
<evidence type="ECO:0000256" key="10">
    <source>
        <dbReference type="ARBA" id="ARBA00023180"/>
    </source>
</evidence>
<dbReference type="Gene3D" id="2.60.40.1180">
    <property type="entry name" value="Golgi alpha-mannosidase II"/>
    <property type="match status" value="1"/>
</dbReference>
<dbReference type="SMART" id="SM00642">
    <property type="entry name" value="Aamy"/>
    <property type="match status" value="1"/>
</dbReference>
<feature type="disulfide bond" evidence="15">
    <location>
        <begin position="257"/>
        <end position="300"/>
    </location>
</feature>
<feature type="disulfide bond" evidence="15">
    <location>
        <begin position="459"/>
        <end position="494"/>
    </location>
</feature>
<evidence type="ECO:0000256" key="15">
    <source>
        <dbReference type="PIRSR" id="PIRSR001024-4"/>
    </source>
</evidence>
<comment type="cofactor">
    <cofactor evidence="2">
        <name>Ca(2+)</name>
        <dbReference type="ChEBI" id="CHEBI:29108"/>
    </cofactor>
</comment>
<evidence type="ECO:0000313" key="20">
    <source>
        <dbReference type="Proteomes" id="UP001271007"/>
    </source>
</evidence>
<feature type="binding site" evidence="16">
    <location>
        <position position="136"/>
    </location>
    <ligand>
        <name>substrate</name>
    </ligand>
</feature>
<keyword evidence="8" id="KW-0106">Calcium</keyword>
<dbReference type="GO" id="GO:0005509">
    <property type="term" value="F:calcium ion binding"/>
    <property type="evidence" value="ECO:0007669"/>
    <property type="project" value="InterPro"/>
</dbReference>
<evidence type="ECO:0000256" key="16">
    <source>
        <dbReference type="PIRSR" id="PIRSR001024-5"/>
    </source>
</evidence>
<evidence type="ECO:0000256" key="2">
    <source>
        <dbReference type="ARBA" id="ARBA00001913"/>
    </source>
</evidence>
<feature type="binding site" evidence="16">
    <location>
        <position position="220"/>
    </location>
    <ligand>
        <name>substrate</name>
    </ligand>
</feature>
<accession>A0AAJ0DQ36</accession>